<keyword evidence="5 7" id="KW-1133">Transmembrane helix</keyword>
<dbReference type="KEGG" id="cmah:C1I91_18440"/>
<feature type="transmembrane region" description="Helical" evidence="7">
    <location>
        <begin position="170"/>
        <end position="190"/>
    </location>
</feature>
<dbReference type="InterPro" id="IPR011701">
    <property type="entry name" value="MFS"/>
</dbReference>
<feature type="transmembrane region" description="Helical" evidence="7">
    <location>
        <begin position="263"/>
        <end position="281"/>
    </location>
</feature>
<feature type="transmembrane region" description="Helical" evidence="7">
    <location>
        <begin position="293"/>
        <end position="309"/>
    </location>
</feature>
<feature type="transmembrane region" description="Helical" evidence="7">
    <location>
        <begin position="107"/>
        <end position="131"/>
    </location>
</feature>
<feature type="transmembrane region" description="Helical" evidence="7">
    <location>
        <begin position="315"/>
        <end position="333"/>
    </location>
</feature>
<organism evidence="9 10">
    <name type="scientific">Clostridium manihotivorum</name>
    <dbReference type="NCBI Taxonomy" id="2320868"/>
    <lineage>
        <taxon>Bacteria</taxon>
        <taxon>Bacillati</taxon>
        <taxon>Bacillota</taxon>
        <taxon>Clostridia</taxon>
        <taxon>Eubacteriales</taxon>
        <taxon>Clostridiaceae</taxon>
        <taxon>Clostridium</taxon>
    </lineage>
</organism>
<dbReference type="PANTHER" id="PTHR23517:SF2">
    <property type="entry name" value="MULTIDRUG RESISTANCE PROTEIN MDTH"/>
    <property type="match status" value="1"/>
</dbReference>
<dbReference type="Pfam" id="PF07690">
    <property type="entry name" value="MFS_1"/>
    <property type="match status" value="1"/>
</dbReference>
<evidence type="ECO:0000256" key="6">
    <source>
        <dbReference type="ARBA" id="ARBA00023136"/>
    </source>
</evidence>
<dbReference type="PANTHER" id="PTHR23517">
    <property type="entry name" value="RESISTANCE PROTEIN MDTM, PUTATIVE-RELATED-RELATED"/>
    <property type="match status" value="1"/>
</dbReference>
<feature type="transmembrane region" description="Helical" evidence="7">
    <location>
        <begin position="143"/>
        <end position="164"/>
    </location>
</feature>
<feature type="transmembrane region" description="Helical" evidence="7">
    <location>
        <begin position="52"/>
        <end position="70"/>
    </location>
</feature>
<feature type="domain" description="Major facilitator superfamily (MFS) profile" evidence="8">
    <location>
        <begin position="16"/>
        <end position="405"/>
    </location>
</feature>
<evidence type="ECO:0000259" key="8">
    <source>
        <dbReference type="PROSITE" id="PS50850"/>
    </source>
</evidence>
<feature type="transmembrane region" description="Helical" evidence="7">
    <location>
        <begin position="354"/>
        <end position="377"/>
    </location>
</feature>
<dbReference type="InterPro" id="IPR036259">
    <property type="entry name" value="MFS_trans_sf"/>
</dbReference>
<dbReference type="GO" id="GO:0005886">
    <property type="term" value="C:plasma membrane"/>
    <property type="evidence" value="ECO:0007669"/>
    <property type="project" value="UniProtKB-SubCell"/>
</dbReference>
<evidence type="ECO:0000256" key="4">
    <source>
        <dbReference type="ARBA" id="ARBA00022692"/>
    </source>
</evidence>
<dbReference type="SUPFAM" id="SSF103473">
    <property type="entry name" value="MFS general substrate transporter"/>
    <property type="match status" value="1"/>
</dbReference>
<accession>A0A3R5U6V7</accession>
<name>A0A3R5U6V7_9CLOT</name>
<dbReference type="RefSeq" id="WP_128214189.1">
    <property type="nucleotide sequence ID" value="NZ_CP025746.1"/>
</dbReference>
<keyword evidence="4 7" id="KW-0812">Transmembrane</keyword>
<gene>
    <name evidence="9" type="ORF">C1I91_18440</name>
</gene>
<evidence type="ECO:0000256" key="1">
    <source>
        <dbReference type="ARBA" id="ARBA00004651"/>
    </source>
</evidence>
<feature type="transmembrane region" description="Helical" evidence="7">
    <location>
        <begin position="226"/>
        <end position="243"/>
    </location>
</feature>
<dbReference type="EMBL" id="CP025746">
    <property type="protein sequence ID" value="QAA33466.1"/>
    <property type="molecule type" value="Genomic_DNA"/>
</dbReference>
<dbReference type="OrthoDB" id="9793283at2"/>
<evidence type="ECO:0000256" key="3">
    <source>
        <dbReference type="ARBA" id="ARBA00022475"/>
    </source>
</evidence>
<keyword evidence="3" id="KW-1003">Cell membrane</keyword>
<evidence type="ECO:0000256" key="2">
    <source>
        <dbReference type="ARBA" id="ARBA00022448"/>
    </source>
</evidence>
<dbReference type="InterPro" id="IPR020846">
    <property type="entry name" value="MFS_dom"/>
</dbReference>
<comment type="subcellular location">
    <subcellularLocation>
        <location evidence="1">Cell membrane</location>
        <topology evidence="1">Multi-pass membrane protein</topology>
    </subcellularLocation>
</comment>
<proteinExistence type="predicted"/>
<feature type="transmembrane region" description="Helical" evidence="7">
    <location>
        <begin position="82"/>
        <end position="101"/>
    </location>
</feature>
<dbReference type="AlphaFoldDB" id="A0A3R5U6V7"/>
<keyword evidence="6 7" id="KW-0472">Membrane</keyword>
<dbReference type="Gene3D" id="1.20.1250.20">
    <property type="entry name" value="MFS general substrate transporter like domains"/>
    <property type="match status" value="1"/>
</dbReference>
<evidence type="ECO:0000313" key="9">
    <source>
        <dbReference type="EMBL" id="QAA33466.1"/>
    </source>
</evidence>
<protein>
    <submittedName>
        <fullName evidence="9">MFS transporter</fullName>
    </submittedName>
</protein>
<evidence type="ECO:0000313" key="10">
    <source>
        <dbReference type="Proteomes" id="UP000286268"/>
    </source>
</evidence>
<dbReference type="InterPro" id="IPR050171">
    <property type="entry name" value="MFS_Transporters"/>
</dbReference>
<reference evidence="9 10" key="1">
    <citation type="submission" date="2018-01" db="EMBL/GenBank/DDBJ databases">
        <title>Genome Sequencing and Assembly of Anaerobacter polyendosporus strain CT4.</title>
        <authorList>
            <person name="Tachaapaikoon C."/>
            <person name="Sutheeworapong S."/>
            <person name="Jenjaroenpun P."/>
            <person name="Wongsurawat T."/>
            <person name="Nookeaw I."/>
            <person name="Cheawchanlertfa P."/>
            <person name="Kosugi A."/>
            <person name="Cheevadhanarak S."/>
            <person name="Ratanakhanokchai K."/>
        </authorList>
    </citation>
    <scope>NUCLEOTIDE SEQUENCE [LARGE SCALE GENOMIC DNA]</scope>
    <source>
        <strain evidence="9 10">CT4</strain>
    </source>
</reference>
<dbReference type="PROSITE" id="PS50850">
    <property type="entry name" value="MFS"/>
    <property type="match status" value="1"/>
</dbReference>
<sequence length="406" mass="45293">MNINKHISVYKGLSKDIYLLFVSTIINKMGSFIMPLLTLILTEQIGFTKTQAGLFTTISMLTQAPFLMLGGNLVDKFGSKKIIVIFQVMGSMFYLICGFMKPNFTVAVLIIIASNLYALASPAFNAMVPIITSPKLMKNAYSLMYLGLNLGLAVGPIIGGMLYYKNLLNLLFILDAATTLISTVVIAFFIKGTEKNEDIIVNSEEQEVKGENSNSIFSFLYKNPSLVVFSVILLIYNFCYIQWNFMLPLQTIDLFSDKGKLLFPILFSVNAITVILVTPFLTSITQKTSPLKSIFWGGILYFISFMMFGLSRFVFVFVIGIIVMTMGEILISINSNNYIAQRTPKEYLGRANSILFLVNGIGYAIGPYIMGVVIAYISFQNAWFLVAGLMLIGAVAMYMVKKYDRE</sequence>
<dbReference type="Proteomes" id="UP000286268">
    <property type="component" value="Chromosome"/>
</dbReference>
<feature type="transmembrane region" description="Helical" evidence="7">
    <location>
        <begin position="383"/>
        <end position="400"/>
    </location>
</feature>
<keyword evidence="10" id="KW-1185">Reference proteome</keyword>
<evidence type="ECO:0000256" key="5">
    <source>
        <dbReference type="ARBA" id="ARBA00022989"/>
    </source>
</evidence>
<keyword evidence="2" id="KW-0813">Transport</keyword>
<evidence type="ECO:0000256" key="7">
    <source>
        <dbReference type="SAM" id="Phobius"/>
    </source>
</evidence>
<dbReference type="GO" id="GO:0022857">
    <property type="term" value="F:transmembrane transporter activity"/>
    <property type="evidence" value="ECO:0007669"/>
    <property type="project" value="InterPro"/>
</dbReference>
<feature type="transmembrane region" description="Helical" evidence="7">
    <location>
        <begin position="17"/>
        <end position="40"/>
    </location>
</feature>